<gene>
    <name evidence="1" type="ORF">S01H4_67270</name>
</gene>
<organism evidence="1">
    <name type="scientific">marine sediment metagenome</name>
    <dbReference type="NCBI Taxonomy" id="412755"/>
    <lineage>
        <taxon>unclassified sequences</taxon>
        <taxon>metagenomes</taxon>
        <taxon>ecological metagenomes</taxon>
    </lineage>
</organism>
<name>X1FKI9_9ZZZZ</name>
<protein>
    <submittedName>
        <fullName evidence="1">Uncharacterized protein</fullName>
    </submittedName>
</protein>
<evidence type="ECO:0000313" key="1">
    <source>
        <dbReference type="EMBL" id="GAH21303.1"/>
    </source>
</evidence>
<dbReference type="EMBL" id="BART01042203">
    <property type="protein sequence ID" value="GAH21303.1"/>
    <property type="molecule type" value="Genomic_DNA"/>
</dbReference>
<comment type="caution">
    <text evidence="1">The sequence shown here is derived from an EMBL/GenBank/DDBJ whole genome shotgun (WGS) entry which is preliminary data.</text>
</comment>
<dbReference type="AlphaFoldDB" id="X1FKI9"/>
<proteinExistence type="predicted"/>
<reference evidence="1" key="1">
    <citation type="journal article" date="2014" name="Front. Microbiol.">
        <title>High frequency of phylogenetically diverse reductive dehalogenase-homologous genes in deep subseafloor sedimentary metagenomes.</title>
        <authorList>
            <person name="Kawai M."/>
            <person name="Futagami T."/>
            <person name="Toyoda A."/>
            <person name="Takaki Y."/>
            <person name="Nishi S."/>
            <person name="Hori S."/>
            <person name="Arai W."/>
            <person name="Tsubouchi T."/>
            <person name="Morono Y."/>
            <person name="Uchiyama I."/>
            <person name="Ito T."/>
            <person name="Fujiyama A."/>
            <person name="Inagaki F."/>
            <person name="Takami H."/>
        </authorList>
    </citation>
    <scope>NUCLEOTIDE SEQUENCE</scope>
    <source>
        <strain evidence="1">Expedition CK06-06</strain>
    </source>
</reference>
<sequence length="35" mass="4186">KITGYMVINKDINKTEVMEKKNDEDLKMSSWRKVI</sequence>
<feature type="non-terminal residue" evidence="1">
    <location>
        <position position="1"/>
    </location>
</feature>
<accession>X1FKI9</accession>